<evidence type="ECO:0000313" key="1">
    <source>
        <dbReference type="EMBL" id="MBE8719141.1"/>
    </source>
</evidence>
<accession>A0ABR9T1B9</accession>
<evidence type="ECO:0008006" key="3">
    <source>
        <dbReference type="Google" id="ProtNLM"/>
    </source>
</evidence>
<reference evidence="1 2" key="1">
    <citation type="submission" date="2018-02" db="EMBL/GenBank/DDBJ databases">
        <title>Sphingobacterium KA21.</title>
        <authorList>
            <person name="Vasarhelyi B.M."/>
            <person name="Deshmukh S."/>
            <person name="Balint B."/>
            <person name="Kukolya J."/>
        </authorList>
    </citation>
    <scope>NUCLEOTIDE SEQUENCE [LARGE SCALE GENOMIC DNA]</scope>
    <source>
        <strain evidence="1 2">Ka21</strain>
    </source>
</reference>
<protein>
    <recommendedName>
        <fullName evidence="3">DUF3347 domain-containing protein</fullName>
    </recommendedName>
</protein>
<sequence>MGQQRQQGSYTSCQHTVSIAIWKLVKNSNKVNGAVYYQYCPMKKAYWLSKEKEIKNPYYGSSMLTCGKVAETKK</sequence>
<proteinExistence type="predicted"/>
<dbReference type="Proteomes" id="UP000618319">
    <property type="component" value="Unassembled WGS sequence"/>
</dbReference>
<gene>
    <name evidence="1" type="ORF">C4F40_00160</name>
</gene>
<evidence type="ECO:0000313" key="2">
    <source>
        <dbReference type="Proteomes" id="UP000618319"/>
    </source>
</evidence>
<comment type="caution">
    <text evidence="1">The sequence shown here is derived from an EMBL/GenBank/DDBJ whole genome shotgun (WGS) entry which is preliminary data.</text>
</comment>
<keyword evidence="2" id="KW-1185">Reference proteome</keyword>
<dbReference type="EMBL" id="PSKQ01000006">
    <property type="protein sequence ID" value="MBE8719141.1"/>
    <property type="molecule type" value="Genomic_DNA"/>
</dbReference>
<organism evidence="1 2">
    <name type="scientific">Sphingobacterium pedocola</name>
    <dbReference type="NCBI Taxonomy" id="2082722"/>
    <lineage>
        <taxon>Bacteria</taxon>
        <taxon>Pseudomonadati</taxon>
        <taxon>Bacteroidota</taxon>
        <taxon>Sphingobacteriia</taxon>
        <taxon>Sphingobacteriales</taxon>
        <taxon>Sphingobacteriaceae</taxon>
        <taxon>Sphingobacterium</taxon>
    </lineage>
</organism>
<name>A0ABR9T1B9_9SPHI</name>